<feature type="domain" description="USP" evidence="6">
    <location>
        <begin position="2247"/>
        <end position="2572"/>
    </location>
</feature>
<comment type="subcellular location">
    <subcellularLocation>
        <location evidence="1">Nucleus</location>
        <location evidence="1">Nucleolus</location>
    </subcellularLocation>
</comment>
<dbReference type="InterPro" id="IPR016903">
    <property type="entry name" value="Nucleolar_cplx-assoc_3"/>
</dbReference>
<feature type="compositionally biased region" description="Polar residues" evidence="5">
    <location>
        <begin position="757"/>
        <end position="769"/>
    </location>
</feature>
<feature type="region of interest" description="Disordered" evidence="5">
    <location>
        <begin position="1"/>
        <end position="30"/>
    </location>
</feature>
<accession>A0A7C8IJG7</accession>
<dbReference type="FunFam" id="3.90.70.10:FF:000136">
    <property type="entry name" value="Ubiquitin C-terminal hydrolase, putative"/>
    <property type="match status" value="1"/>
</dbReference>
<dbReference type="Gene3D" id="3.90.70.10">
    <property type="entry name" value="Cysteine proteinases"/>
    <property type="match status" value="1"/>
</dbReference>
<dbReference type="InterPro" id="IPR005612">
    <property type="entry name" value="CCAAT-binding_factor"/>
</dbReference>
<name>A0A7C8IJG7_9PEZI</name>
<feature type="compositionally biased region" description="Basic and acidic residues" evidence="5">
    <location>
        <begin position="54"/>
        <end position="68"/>
    </location>
</feature>
<dbReference type="SUPFAM" id="SSF48371">
    <property type="entry name" value="ARM repeat"/>
    <property type="match status" value="1"/>
</dbReference>
<evidence type="ECO:0000256" key="2">
    <source>
        <dbReference type="ARBA" id="ARBA00007797"/>
    </source>
</evidence>
<dbReference type="Proteomes" id="UP000481858">
    <property type="component" value="Unassembled WGS sequence"/>
</dbReference>
<dbReference type="InterPro" id="IPR016024">
    <property type="entry name" value="ARM-type_fold"/>
</dbReference>
<dbReference type="InterPro" id="IPR028889">
    <property type="entry name" value="USP"/>
</dbReference>
<dbReference type="CDD" id="cd02659">
    <property type="entry name" value="peptidase_C19C"/>
    <property type="match status" value="1"/>
</dbReference>
<keyword evidence="8" id="KW-1185">Reference proteome</keyword>
<dbReference type="GO" id="GO:0006270">
    <property type="term" value="P:DNA replication initiation"/>
    <property type="evidence" value="ECO:0007669"/>
    <property type="project" value="TreeGrafter"/>
</dbReference>
<comment type="caution">
    <text evidence="7">The sequence shown here is derived from an EMBL/GenBank/DDBJ whole genome shotgun (WGS) entry which is preliminary data.</text>
</comment>
<dbReference type="InterPro" id="IPR018200">
    <property type="entry name" value="USP_CS"/>
</dbReference>
<feature type="compositionally biased region" description="Acidic residues" evidence="5">
    <location>
        <begin position="82"/>
        <end position="101"/>
    </location>
</feature>
<reference evidence="7 8" key="1">
    <citation type="submission" date="2019-12" db="EMBL/GenBank/DDBJ databases">
        <title>Draft genome sequence of the ascomycete Xylaria multiplex DSM 110363.</title>
        <authorList>
            <person name="Buettner E."/>
            <person name="Kellner H."/>
        </authorList>
    </citation>
    <scope>NUCLEOTIDE SEQUENCE [LARGE SCALE GENOMIC DNA]</scope>
    <source>
        <strain evidence="7 8">DSM 110363</strain>
    </source>
</reference>
<evidence type="ECO:0000313" key="8">
    <source>
        <dbReference type="Proteomes" id="UP000481858"/>
    </source>
</evidence>
<dbReference type="PANTHER" id="PTHR14428">
    <property type="entry name" value="NUCLEOLAR COMPLEX PROTEIN 3"/>
    <property type="match status" value="1"/>
</dbReference>
<evidence type="ECO:0000259" key="6">
    <source>
        <dbReference type="PROSITE" id="PS50235"/>
    </source>
</evidence>
<sequence length="2839" mass="319561">MASRPSKKRKLTPPLSEDEGDSQSNAKIQRSFFQNAAKWDLLEDQYSARKGKKKEKENTRLPVKRDGRVQAVLPPVESLKESDDDWLEDDDIGSGEDDEAEEQKPQEPEIPVKEQIRNAKEELAKLASVLNEEPYENAGAFKALTKIGESRIPAIVTLSLVTRMAIYKDLIPGYRIRPVSEDSQGGEKLSKEVRVIRAFEQSLVSSYQAYVKELARYARTKGSETGGASFASVAITCASSLLTTHPHFNFRSDLINILVWKLSSRRPDKDFDKALSALSTLFADDDEGRPSFEAVSTLCRMMKAKDYLVHESVINLFLHLRLLSEFSGKASTDSVDLPMESRKKQKKVFRTKRERKQLKEERALQKDMDQADANVHHEERDRMQSECLKAVFATYFRILKLRTPHLMGAVLEGLAKFSHLINQQFFGDLLEALKDLIRHSELDENTSDDPEAAAGETGEDDDEPTRNSSRESLLCTATAFALLAGQDAHNAKADLHLDLSFFTTHLWQTLLPISQNADLELGARSLHLPDPDAPGSAASKLRTDTRENKVNLQTTTVLLIRCLTAVLLPPWNIRSTPPLRLAAFAKQLMTTSLHVPEKSAQALLALLADVGNTHGRKIAALWNTEERKGDGVFNAVSQSEEGSNPFATTIWEGEILRRHYCPKVRDAVKLMEKNIMTAEPRRDGAAARFVVQGSTTLLPTSVCTSQMDQDSRTDESRERAISSEPSSTRPNPFDDDCSPSARKRRRTSLSGSRSTSVETALSHDNTIAASDTHDMKVDTPEPNIPSTPARSNRPPEPVSSRVTINLRNADGLEATLTSPASPTPSRRQSGHVRVSVEAPEVDMAPTYPVDDGSSSSSTLDSPGPATINVVDLEDDVHFSPIESQPSLIRTTDLSSIVSDFPYRCDGELPHDTVARLLNYFRQQPGNVDEGLLSIHNWLNQCLLCARLELRAAIVEIYRENRIFWTALPDLFYQFGHRLNYTKTKEIRDLITQLLAQFAKLTAFLLSLDISSLSRGTTTEESFAGLMSPPYLRMLSALPQPEDLYLVNGVERNPNPLAPIEMFQSSYGASLAMVVAFIEYHTTALPQFPRIIMDNLVANSFVAQSISLALGYRCFTLLSNAVDTVMEKSINSLSQENATAITYYASEILRHSLQGNHPEAVQRIQQYRQEHPQVPPQHIYEAMALEWRFQIYCKLIRSRQMQLRVSAAATMCEDLVSQWKRYQDRQQEPLEDTQPFLDYLRYLSDYITRTGIVDYILGPTCHPEITITSGNIIGFLGVTKTYSMAQTNLMWQTLTSTQDPRIAEALVKMMVKVTLLLQPADLVFFLEKFQHVPIDSFTPIMRDFFDNITELLIKPMMPQPAPIASYEVCVRLLRESSVFTAHGSIAYPDIYQFAQMKLKRLLIAGLSEEGQRNIALSCLGDVASRSGTSSGSLQVLTIVATSQGALQTLIEEHNFIQLLVDDLEAAIQSAKSMGVSRVYANPFCHARRKFISNIMTQFGSAIDVRLGQRLWDHLVGDNAVSQDDRKSAWEDLHVSLKKMRFGNQFLTDCVQLFLPNLPPSCYCYGQLAFVREVVVPAANDINGIVLDDEESLKSSGIELIWQIILTAPNQTIADGAISTLVNEIYVDSSVILSYPLQRARKVHFSLVHRCLSQLKAAAQKLKAFNDGTTSNDDEPMVIVATDDQHLEQELRFARTLQVLTTLSNTLRTKSNFAAPDLRSLMLSSPNAVNGDLAGLKYQSFDGDEQTEIKPLRIGLKNSAASLLATLREVTGFENYRLYYRGTTLAPSDSDICKSLDELSIKNGLILVKRELDLASSPVRIKPGSSPLEIEILSHFNDLWEYLSIEENLAREIYEFLISLPADGSVLAAIENSSASPCDVFPIGQPFKSLYAIHALHEYLHTRRLKNTMMNASSHEEATQQRFTNDQQDASAKAMSLIVAAICDPQVIDQCSNEVMRLRLSLELVDTFVHLLKEAIEPRFLSQLLTPDLHGRLMGILTSGAKSESSKVSVDLVLRSFEALLECCSKSDEFWTVFRSQAVAREVLQTFLLADERPFSFFWPIILELLPQAALMPQKCEDFFNLASHLTKKLIENDSSTLNLSSCVKICGDLLLSHTSTEDIAHPEIVDKIAYGLISLLHQCLEQIPASIKSSELPATFPKRLFLKHLFPPENETGPLVPHAILNSSSRNMLYDIIYTLAKNSQSQMITILQNVNQLTTHQVDEGGMDSYKYELPQAFERTNATRSVCGYSGLRNLSNTCYLNSLFTQLFMNIGFRQFILNSRIDRPHAQQLLSETQILFANLQDSRRRFIDPQTCVEQITTYEDLPIDIHNQMDVDEFFNLLFDRWEAQFTLESDKKALRSVYGGQLVQQVKSKECEHISERIEPFSAIQCDIKGKSSLEESLQAYVDGEIMEGDNKYKCSTCDRHVDAVKRACLKDLPDNLIFHLKRFDFNLRLLQRSKINDYFPFPNKIDMQPYTVEHLSDPSRNAEPDIFELVGVLVHSGTAETGHYYSFIRERPTTCSAASWVEFNDDIVTSWDPSQMENACFGGPDHRQYDNGNIYEKVYSAYMLFYQRSSSLRQEQEVLKASGNSKQLRIDVPRELELQVKLDNWSIIQRHNLYDPSHIPFILKILEFSWSGKCSKEHKRENLAMQVALGHLDQVASRAKDLVEFDPLSSMIITACQRCPLCCYAFFQYFQQYKEAFRMLLFKNSDASVRHDSGQTLLYVLRKIKNNYPDEYSCIGDEGDEASTSSNSRPTVLEATADLFVYIWESFHTRPMAWPEYFGTMVDFAKLGRLESAALLDRDFLARVLMTIAADQAFDLPPPIQQTTRSCVKKDGNKAS</sequence>
<dbReference type="GO" id="GO:0016579">
    <property type="term" value="P:protein deubiquitination"/>
    <property type="evidence" value="ECO:0007669"/>
    <property type="project" value="InterPro"/>
</dbReference>
<keyword evidence="4" id="KW-0539">Nucleus</keyword>
<dbReference type="PROSITE" id="PS00973">
    <property type="entry name" value="USP_2"/>
    <property type="match status" value="1"/>
</dbReference>
<dbReference type="InterPro" id="IPR021905">
    <property type="entry name" value="DUF3517"/>
</dbReference>
<evidence type="ECO:0000256" key="3">
    <source>
        <dbReference type="ARBA" id="ARBA00023054"/>
    </source>
</evidence>
<evidence type="ECO:0000313" key="7">
    <source>
        <dbReference type="EMBL" id="KAF2965186.1"/>
    </source>
</evidence>
<dbReference type="GO" id="GO:0004843">
    <property type="term" value="F:cysteine-type deubiquitinase activity"/>
    <property type="evidence" value="ECO:0007669"/>
    <property type="project" value="InterPro"/>
</dbReference>
<evidence type="ECO:0000256" key="4">
    <source>
        <dbReference type="ARBA" id="ARBA00023242"/>
    </source>
</evidence>
<dbReference type="InParanoid" id="A0A7C8IJG7"/>
<dbReference type="SUPFAM" id="SSF54001">
    <property type="entry name" value="Cysteine proteinases"/>
    <property type="match status" value="1"/>
</dbReference>
<feature type="region of interest" description="Disordered" evidence="5">
    <location>
        <begin position="441"/>
        <end position="469"/>
    </location>
</feature>
<evidence type="ECO:0000256" key="1">
    <source>
        <dbReference type="ARBA" id="ARBA00004604"/>
    </source>
</evidence>
<proteinExistence type="inferred from homology"/>
<feature type="compositionally biased region" description="Polar residues" evidence="5">
    <location>
        <begin position="815"/>
        <end position="827"/>
    </location>
</feature>
<dbReference type="GO" id="GO:0003682">
    <property type="term" value="F:chromatin binding"/>
    <property type="evidence" value="ECO:0007669"/>
    <property type="project" value="TreeGrafter"/>
</dbReference>
<feature type="region of interest" description="Disordered" evidence="5">
    <location>
        <begin position="700"/>
        <end position="864"/>
    </location>
</feature>
<feature type="compositionally biased region" description="Basic and acidic residues" evidence="5">
    <location>
        <begin position="709"/>
        <end position="721"/>
    </location>
</feature>
<dbReference type="Pfam" id="PF12030">
    <property type="entry name" value="DUF3517"/>
    <property type="match status" value="1"/>
</dbReference>
<dbReference type="PANTHER" id="PTHR14428:SF5">
    <property type="entry name" value="NUCLEOLAR COMPLEX PROTEIN 3 HOMOLOG"/>
    <property type="match status" value="1"/>
</dbReference>
<feature type="compositionally biased region" description="Acidic residues" evidence="5">
    <location>
        <begin position="443"/>
        <end position="463"/>
    </location>
</feature>
<gene>
    <name evidence="7" type="ORF">GQX73_g8398</name>
</gene>
<dbReference type="InterPro" id="IPR001394">
    <property type="entry name" value="Peptidase_C19_UCH"/>
</dbReference>
<dbReference type="GO" id="GO:0005730">
    <property type="term" value="C:nucleolus"/>
    <property type="evidence" value="ECO:0007669"/>
    <property type="project" value="UniProtKB-SubCell"/>
</dbReference>
<keyword evidence="3" id="KW-0175">Coiled coil</keyword>
<dbReference type="InterPro" id="IPR011501">
    <property type="entry name" value="Noc3_N"/>
</dbReference>
<evidence type="ECO:0000256" key="5">
    <source>
        <dbReference type="SAM" id="MobiDB-lite"/>
    </source>
</evidence>
<feature type="compositionally biased region" description="Basic and acidic residues" evidence="5">
    <location>
        <begin position="102"/>
        <end position="114"/>
    </location>
</feature>
<organism evidence="7 8">
    <name type="scientific">Xylaria multiplex</name>
    <dbReference type="NCBI Taxonomy" id="323545"/>
    <lineage>
        <taxon>Eukaryota</taxon>
        <taxon>Fungi</taxon>
        <taxon>Dikarya</taxon>
        <taxon>Ascomycota</taxon>
        <taxon>Pezizomycotina</taxon>
        <taxon>Sordariomycetes</taxon>
        <taxon>Xylariomycetidae</taxon>
        <taxon>Xylariales</taxon>
        <taxon>Xylariaceae</taxon>
        <taxon>Xylaria</taxon>
    </lineage>
</organism>
<comment type="similarity">
    <text evidence="2">Belongs to the CBF/MAK21 family.</text>
</comment>
<feature type="region of interest" description="Disordered" evidence="5">
    <location>
        <begin position="46"/>
        <end position="114"/>
    </location>
</feature>
<dbReference type="InterPro" id="IPR038765">
    <property type="entry name" value="Papain-like_cys_pep_sf"/>
</dbReference>
<dbReference type="EMBL" id="WUBL01000123">
    <property type="protein sequence ID" value="KAF2965186.1"/>
    <property type="molecule type" value="Genomic_DNA"/>
</dbReference>
<feature type="compositionally biased region" description="Basic residues" evidence="5">
    <location>
        <begin position="1"/>
        <end position="11"/>
    </location>
</feature>
<protein>
    <recommendedName>
        <fullName evidence="6">USP domain-containing protein</fullName>
    </recommendedName>
</protein>
<dbReference type="Pfam" id="PF03914">
    <property type="entry name" value="CBF"/>
    <property type="match status" value="1"/>
</dbReference>
<dbReference type="Pfam" id="PF00443">
    <property type="entry name" value="UCH"/>
    <property type="match status" value="1"/>
</dbReference>
<dbReference type="Pfam" id="PF07540">
    <property type="entry name" value="NOC3p"/>
    <property type="match status" value="1"/>
</dbReference>
<dbReference type="PROSITE" id="PS50235">
    <property type="entry name" value="USP_3"/>
    <property type="match status" value="1"/>
</dbReference>
<dbReference type="OrthoDB" id="420187at2759"/>